<sequence>MVRWPLYHCVCLSQEGCTTQRGQMKVVSVHLLSFALAVESLCSLKGESLLLPWRLVVWPTTEETGQSQGRIET</sequence>
<organism evidence="1">
    <name type="scientific">Anguilla anguilla</name>
    <name type="common">European freshwater eel</name>
    <name type="synonym">Muraena anguilla</name>
    <dbReference type="NCBI Taxonomy" id="7936"/>
    <lineage>
        <taxon>Eukaryota</taxon>
        <taxon>Metazoa</taxon>
        <taxon>Chordata</taxon>
        <taxon>Craniata</taxon>
        <taxon>Vertebrata</taxon>
        <taxon>Euteleostomi</taxon>
        <taxon>Actinopterygii</taxon>
        <taxon>Neopterygii</taxon>
        <taxon>Teleostei</taxon>
        <taxon>Anguilliformes</taxon>
        <taxon>Anguillidae</taxon>
        <taxon>Anguilla</taxon>
    </lineage>
</organism>
<dbReference type="AlphaFoldDB" id="A0A0E9QW86"/>
<protein>
    <submittedName>
        <fullName evidence="1">Uncharacterized protein</fullName>
    </submittedName>
</protein>
<dbReference type="EMBL" id="GBXM01092187">
    <property type="protein sequence ID" value="JAH16390.1"/>
    <property type="molecule type" value="Transcribed_RNA"/>
</dbReference>
<reference evidence="1" key="2">
    <citation type="journal article" date="2015" name="Fish Shellfish Immunol.">
        <title>Early steps in the European eel (Anguilla anguilla)-Vibrio vulnificus interaction in the gills: Role of the RtxA13 toxin.</title>
        <authorList>
            <person name="Callol A."/>
            <person name="Pajuelo D."/>
            <person name="Ebbesson L."/>
            <person name="Teles M."/>
            <person name="MacKenzie S."/>
            <person name="Amaro C."/>
        </authorList>
    </citation>
    <scope>NUCLEOTIDE SEQUENCE</scope>
</reference>
<name>A0A0E9QW86_ANGAN</name>
<reference evidence="1" key="1">
    <citation type="submission" date="2014-11" db="EMBL/GenBank/DDBJ databases">
        <authorList>
            <person name="Amaro Gonzalez C."/>
        </authorList>
    </citation>
    <scope>NUCLEOTIDE SEQUENCE</scope>
</reference>
<proteinExistence type="predicted"/>
<evidence type="ECO:0000313" key="1">
    <source>
        <dbReference type="EMBL" id="JAH20348.1"/>
    </source>
</evidence>
<accession>A0A0E9QW86</accession>
<dbReference type="EMBL" id="GBXM01088229">
    <property type="protein sequence ID" value="JAH20348.1"/>
    <property type="molecule type" value="Transcribed_RNA"/>
</dbReference>